<dbReference type="EMBL" id="BONY01000013">
    <property type="protein sequence ID" value="GIH04613.1"/>
    <property type="molecule type" value="Genomic_DNA"/>
</dbReference>
<dbReference type="AlphaFoldDB" id="A0A8J3Q7C4"/>
<organism evidence="2 3">
    <name type="scientific">Rhizocola hellebori</name>
    <dbReference type="NCBI Taxonomy" id="1392758"/>
    <lineage>
        <taxon>Bacteria</taxon>
        <taxon>Bacillati</taxon>
        <taxon>Actinomycetota</taxon>
        <taxon>Actinomycetes</taxon>
        <taxon>Micromonosporales</taxon>
        <taxon>Micromonosporaceae</taxon>
        <taxon>Rhizocola</taxon>
    </lineage>
</organism>
<evidence type="ECO:0000313" key="3">
    <source>
        <dbReference type="Proteomes" id="UP000612899"/>
    </source>
</evidence>
<keyword evidence="3" id="KW-1185">Reference proteome</keyword>
<protein>
    <submittedName>
        <fullName evidence="2">Uncharacterized protein</fullName>
    </submittedName>
</protein>
<dbReference type="Proteomes" id="UP000612899">
    <property type="component" value="Unassembled WGS sequence"/>
</dbReference>
<accession>A0A8J3Q7C4</accession>
<evidence type="ECO:0000256" key="1">
    <source>
        <dbReference type="SAM" id="MobiDB-lite"/>
    </source>
</evidence>
<comment type="caution">
    <text evidence="2">The sequence shown here is derived from an EMBL/GenBank/DDBJ whole genome shotgun (WGS) entry which is preliminary data.</text>
</comment>
<feature type="region of interest" description="Disordered" evidence="1">
    <location>
        <begin position="50"/>
        <end position="74"/>
    </location>
</feature>
<proteinExistence type="predicted"/>
<feature type="compositionally biased region" description="Polar residues" evidence="1">
    <location>
        <begin position="53"/>
        <end position="68"/>
    </location>
</feature>
<sequence length="110" mass="11379">MGAEQRSGEHTPLSGLPAIGTAVPLFVTDKANEIRCPAYSARPRCGSAATRYGSATRSAATRRTIQSSAATRRTVRGRAGAVPAVPVAMGAISAWAQQAHCGEADRTLDV</sequence>
<evidence type="ECO:0000313" key="2">
    <source>
        <dbReference type="EMBL" id="GIH04613.1"/>
    </source>
</evidence>
<reference evidence="2" key="1">
    <citation type="submission" date="2021-01" db="EMBL/GenBank/DDBJ databases">
        <title>Whole genome shotgun sequence of Rhizocola hellebori NBRC 109834.</title>
        <authorList>
            <person name="Komaki H."/>
            <person name="Tamura T."/>
        </authorList>
    </citation>
    <scope>NUCLEOTIDE SEQUENCE</scope>
    <source>
        <strain evidence="2">NBRC 109834</strain>
    </source>
</reference>
<name>A0A8J3Q7C4_9ACTN</name>
<gene>
    <name evidence="2" type="ORF">Rhe02_26800</name>
</gene>